<dbReference type="Gene3D" id="2.60.40.2030">
    <property type="match status" value="2"/>
</dbReference>
<gene>
    <name evidence="7" type="ORF">FJY75_02180</name>
</gene>
<evidence type="ECO:0000259" key="6">
    <source>
        <dbReference type="SMART" id="SM00237"/>
    </source>
</evidence>
<dbReference type="Proteomes" id="UP000748308">
    <property type="component" value="Unassembled WGS sequence"/>
</dbReference>
<sequence>MRFASCLSFGAASRAWVLLTALCVLAASPVLAQLQGGSVYPIDGVENPPVSFQSITTAVSYLAANGVTGTGQVVLELSPGYAGEPGYIIIPAIAGTSATLGVTFRPAAGYTALTSIPGGTSPNQVAIRVLASHITLDGQAGGAGGTRDWTIRCTGTGSSGLGISAIRFGQSSPTAAQTDMTVRYCILEGEAANTTSAIVGVDGGSTYTVKNLVIESNLIRSTGVTNTTCRGYGITIANATNAGNTGLVVRGNVIRDVYARGINYTGGFPGGLVSGNDIAHTAPVTQPTSTAEFSGIYFSTSSSQGARIFDNFIHDIQLANGTTAVNGIYLYNGNSSGERVRIYNNRVAIGAGIVPTTFPIYGIRDYSLSGVLFDIDYNSVYLSGEPAAGTANSAAFRKDASNFLNIRNNVFFNARSNAGTATGTHWAISVNNTTFTSINNNDYWVSGVGGVLGTISNSTAGNRTTLAAWKASVPGDAASISQDPNYVAPAAVPPDLHLDASIPTQLESGGQAVAGIDADFEGDTRYGSPGYGGTGAAPDIGADEFEGILLDLAPPVIAYTPIPNNTETTSYGFGDVAVTDASGVDGASGTRPRVYYKRSADANAWNDNTSATDGWKYVEADGSTSPFGFTLDYALIYGGGVTVGDVVQYFVVAQDLASPPNVAINSGAFATPPASVDLGAAHFPIGGTIRSYTIVDLPLSGDYTVGTALFNRVTGANLTFASRVQRVTREVLEPADPLPQMTGDKSHPDVFLADRMSWKSVVREVEEIAWVPQSHGRDYRGPLSVMRSADPTLPPEAQRGVYATITAAVADLNARGVSGPVRFLLTDATYPTETFPITVHVVNSSVPTAASPVTIKPAEGVTASVSGASAGGAIFKVFNTNYVTIDGANSAGGTTRDLAIENTSATSPIVVWFGSSGTTPITNGAIRNCQIRNGATTSSAVVISDGTTAGNAGTFSDMEVRNNSIEKAYIGVYATGGTTPANGAGLTYADNQLSASGANAIRLVGLYMQGVNGATVSGNVIANLEGATAENDVGIWLASGTVNAAVSGNSVSSLGYTGTSSNAPIGINVTPGVAGANIDVAGNTVTAISTSGTTAVRGISLSGAATGNVVVQRNNVTGVTNNSSGTWGAYGIDVSGGNNQTIKNNFVSDVRFNMTGGTAFSTTFGVFGIRLGAGTGHLVAGNSVSLFGAMLGTPNSSLLSAALGVVSTTSTGCDIRNNLLSNKLTGGTTSIAHVSAYLPAGGSSAMGLTWNNNAYYSGTSPTTQGIAQVGTTAGTGFYLAGNFDPQATTPASNLRAYTSTLSAAGTNDNASLAATADAPFVTDTDLHIDVSGVPVAPVANAGAAIDGIEDDYDGDPRSATPDIGADEFPSYTLAVSVEGGGSVTIDPDQPLHNPGSSAELTAAGDPGWAFVEWSGDASGSDNPLTVLMDADKAVTAHFGYSAQISIADAAAAEGNSGTSALLFTVTLSEAAVDTVKVDYATADSTALAGEDYIAVSGRLVFAPGDSVATIAVDILGDLLNEDDEYFLVLLADPVFALLADDRAVGAILNDDPLPGLSVSDASVLEGDRTQMLFTVTLSTASGRTVAVTAHTEDETALAGEDYEALPPTPFFFLPGEPLEQIVAVTVYPDTLVEPDETFLLVLTDPVLAELVDAVGVGTILDDDATLGACCLEDGSCQLTLETECLDLGGIFFGTGTACDPNPCSQPVPKENITLAGFDDFERSFAADYQGWILQLVERWMEPAGPAVVLDYLPFAPEQWSDLTQYPYAPGTDAAANGQGSFQVGLRLEGQDDAVTGRQWVDAILVQSEDGYTHTQSGWPAGYEQHADYTGSWPFGHYNTIGAVAGDELRLRVYSPGFHHENDPVEGRMYTRSGLASTYVETAATGIEHGWNLLSFPVSEIHNANNLREVGVKLGSRHHVWDDLYVDEVTLGDTPYPYRYVFLTPDAAFFSETPGYDTKTVSIYYDDGGGATPRVRGFSLELHYPAGCAAVAEVAVGDFLLPPGEPLFFRYADDGAGTLTIDWLILGVTQGVNGPGKLATVTFTAASEILDCCDAISFNVSQCRFRDPNNIPITNMVYVGGVVAHDITPPVAAVPTSPTHTAGVPTAIDDLKIAWATTNDPDLGLYHCPVGMRGYYLAIDQNPSGAPDPQGAYDWFTPWSPDSTGYAAWFQDLPDGDWYVHIVAYDWLWNPSTVGHFGPVSIDKTPPGMVSGFDADVTDEADRSVDLAWTNPGDADLVGVEVYRLGTAGALGSTYPEYDDDPNWAVPAWPATKAAAVAAGWTLVGQFPGTGHVDQPAARDYYYYVAFAYDGAGNYSGADAGSRDASLCYWLGDFNGTKNPTYFVDVHDVLVLSLAYNTAAGHPDYNPVCDIGPTVDWGRKSLPATDNEVEFEDVIVLALNYENAQGGRTDSPPAECSGRMTAYLAQGLRGDLLEVRVMLADNPGCLKGASVKLVFGSGLEYLGASQGGIWSGIESFFFDAPRDAALLLDACGLSGPAVEDGCHAVARFRVTNASGDLSVRLADFRARGYGNADLAGGGHASSVDDLPLPAVHGLRMARPNPTVRGASIPYALAREERVEIRIYDAAGRLVRELLDGTQAAGHYRIDWDGLHSDGSAASPGIYFYRMRAGDYQSSRRLTLVR</sequence>
<proteinExistence type="predicted"/>
<name>A0A938BQ92_UNCEI</name>
<reference evidence="7" key="1">
    <citation type="submission" date="2019-03" db="EMBL/GenBank/DDBJ databases">
        <title>Lake Tanganyika Metagenome-Assembled Genomes (MAGs).</title>
        <authorList>
            <person name="Tran P."/>
        </authorList>
    </citation>
    <scope>NUCLEOTIDE SEQUENCE</scope>
    <source>
        <strain evidence="7">M_DeepCast_400m_m2_100</strain>
    </source>
</reference>
<evidence type="ECO:0000256" key="3">
    <source>
        <dbReference type="ARBA" id="ARBA00022837"/>
    </source>
</evidence>
<dbReference type="Pfam" id="PF03160">
    <property type="entry name" value="Calx-beta"/>
    <property type="match status" value="2"/>
</dbReference>
<dbReference type="InterPro" id="IPR036439">
    <property type="entry name" value="Dockerin_dom_sf"/>
</dbReference>
<evidence type="ECO:0000313" key="7">
    <source>
        <dbReference type="EMBL" id="MBM3316636.1"/>
    </source>
</evidence>
<protein>
    <submittedName>
        <fullName evidence="7">T9SS type A sorting domain-containing protein</fullName>
    </submittedName>
</protein>
<dbReference type="InterPro" id="IPR025965">
    <property type="entry name" value="FlgD/Vpr_Ig-like"/>
</dbReference>
<dbReference type="InterPro" id="IPR011050">
    <property type="entry name" value="Pectin_lyase_fold/virulence"/>
</dbReference>
<evidence type="ECO:0000256" key="5">
    <source>
        <dbReference type="SAM" id="SignalP"/>
    </source>
</evidence>
<keyword evidence="2" id="KW-0677">Repeat</keyword>
<dbReference type="Gene3D" id="2.160.20.10">
    <property type="entry name" value="Single-stranded right-handed beta-helix, Pectin lyase-like"/>
    <property type="match status" value="2"/>
</dbReference>
<dbReference type="InterPro" id="IPR012334">
    <property type="entry name" value="Pectin_lyas_fold"/>
</dbReference>
<dbReference type="InterPro" id="IPR003644">
    <property type="entry name" value="Calx_beta"/>
</dbReference>
<dbReference type="SMART" id="SM00710">
    <property type="entry name" value="PbH1"/>
    <property type="match status" value="13"/>
</dbReference>
<dbReference type="Gene3D" id="1.10.1330.10">
    <property type="entry name" value="Dockerin domain"/>
    <property type="match status" value="1"/>
</dbReference>
<dbReference type="InterPro" id="IPR038081">
    <property type="entry name" value="CalX-like_sf"/>
</dbReference>
<dbReference type="EMBL" id="VGIY01000028">
    <property type="protein sequence ID" value="MBM3316636.1"/>
    <property type="molecule type" value="Genomic_DNA"/>
</dbReference>
<evidence type="ECO:0000313" key="8">
    <source>
        <dbReference type="Proteomes" id="UP000748308"/>
    </source>
</evidence>
<dbReference type="SUPFAM" id="SSF51126">
    <property type="entry name" value="Pectin lyase-like"/>
    <property type="match status" value="1"/>
</dbReference>
<evidence type="ECO:0000256" key="4">
    <source>
        <dbReference type="ARBA" id="ARBA00023065"/>
    </source>
</evidence>
<dbReference type="InterPro" id="IPR026444">
    <property type="entry name" value="Secre_tail"/>
</dbReference>
<organism evidence="7 8">
    <name type="scientific">Eiseniibacteriota bacterium</name>
    <dbReference type="NCBI Taxonomy" id="2212470"/>
    <lineage>
        <taxon>Bacteria</taxon>
        <taxon>Candidatus Eiseniibacteriota</taxon>
    </lineage>
</organism>
<keyword evidence="4" id="KW-0406">Ion transport</keyword>
<dbReference type="GO" id="GO:0016020">
    <property type="term" value="C:membrane"/>
    <property type="evidence" value="ECO:0007669"/>
    <property type="project" value="InterPro"/>
</dbReference>
<dbReference type="PANTHER" id="PTHR11878">
    <property type="entry name" value="SODIUM/CALCIUM EXCHANGER"/>
    <property type="match status" value="1"/>
</dbReference>
<dbReference type="Gene3D" id="2.60.40.4070">
    <property type="match status" value="1"/>
</dbReference>
<dbReference type="InterPro" id="IPR051171">
    <property type="entry name" value="CaCA"/>
</dbReference>
<feature type="domain" description="Calx-beta" evidence="6">
    <location>
        <begin position="1442"/>
        <end position="1531"/>
    </location>
</feature>
<dbReference type="Gene3D" id="2.60.120.260">
    <property type="entry name" value="Galactose-binding domain-like"/>
    <property type="match status" value="1"/>
</dbReference>
<dbReference type="NCBIfam" id="TIGR04183">
    <property type="entry name" value="Por_Secre_tail"/>
    <property type="match status" value="1"/>
</dbReference>
<evidence type="ECO:0000256" key="2">
    <source>
        <dbReference type="ARBA" id="ARBA00022737"/>
    </source>
</evidence>
<accession>A0A938BQ92</accession>
<feature type="signal peptide" evidence="5">
    <location>
        <begin position="1"/>
        <end position="32"/>
    </location>
</feature>
<dbReference type="PANTHER" id="PTHR11878:SF65">
    <property type="entry name" value="NA_CA-EXCHANGE PROTEIN, ISOFORM G"/>
    <property type="match status" value="1"/>
</dbReference>
<keyword evidence="3" id="KW-0106">Calcium</keyword>
<feature type="domain" description="Calx-beta" evidence="6">
    <location>
        <begin position="1543"/>
        <end position="1643"/>
    </location>
</feature>
<dbReference type="GO" id="GO:0030001">
    <property type="term" value="P:metal ion transport"/>
    <property type="evidence" value="ECO:0007669"/>
    <property type="project" value="TreeGrafter"/>
</dbReference>
<keyword evidence="1 5" id="KW-0732">Signal</keyword>
<keyword evidence="4" id="KW-0813">Transport</keyword>
<dbReference type="GO" id="GO:0000272">
    <property type="term" value="P:polysaccharide catabolic process"/>
    <property type="evidence" value="ECO:0007669"/>
    <property type="project" value="InterPro"/>
</dbReference>
<dbReference type="Pfam" id="PF18998">
    <property type="entry name" value="Flg_new_2"/>
    <property type="match status" value="1"/>
</dbReference>
<dbReference type="InterPro" id="IPR006626">
    <property type="entry name" value="PbH1"/>
</dbReference>
<dbReference type="Pfam" id="PF13860">
    <property type="entry name" value="FlgD_ig"/>
    <property type="match status" value="1"/>
</dbReference>
<dbReference type="SMART" id="SM00237">
    <property type="entry name" value="Calx_beta"/>
    <property type="match status" value="2"/>
</dbReference>
<dbReference type="GO" id="GO:0007154">
    <property type="term" value="P:cell communication"/>
    <property type="evidence" value="ECO:0007669"/>
    <property type="project" value="InterPro"/>
</dbReference>
<feature type="chain" id="PRO_5038003311" evidence="5">
    <location>
        <begin position="33"/>
        <end position="2640"/>
    </location>
</feature>
<evidence type="ECO:0000256" key="1">
    <source>
        <dbReference type="ARBA" id="ARBA00022729"/>
    </source>
</evidence>
<dbReference type="SUPFAM" id="SSF141072">
    <property type="entry name" value="CalX-like"/>
    <property type="match status" value="2"/>
</dbReference>
<comment type="caution">
    <text evidence="7">The sequence shown here is derived from an EMBL/GenBank/DDBJ whole genome shotgun (WGS) entry which is preliminary data.</text>
</comment>
<dbReference type="InterPro" id="IPR044060">
    <property type="entry name" value="Bacterial_rp_domain"/>
</dbReference>